<dbReference type="Gene3D" id="3.30.2160.10">
    <property type="entry name" value="Hect, E3 ligase catalytic domain"/>
    <property type="match status" value="1"/>
</dbReference>
<evidence type="ECO:0000256" key="6">
    <source>
        <dbReference type="SAM" id="MobiDB-lite"/>
    </source>
</evidence>
<dbReference type="SMART" id="SM00119">
    <property type="entry name" value="HECTc"/>
    <property type="match status" value="1"/>
</dbReference>
<dbReference type="Gene3D" id="3.90.1750.10">
    <property type="entry name" value="Hect, E3 ligase catalytic domains"/>
    <property type="match status" value="1"/>
</dbReference>
<dbReference type="EC" id="2.3.2.26" evidence="2"/>
<keyword evidence="4 5" id="KW-0833">Ubl conjugation pathway</keyword>
<feature type="region of interest" description="Disordered" evidence="6">
    <location>
        <begin position="471"/>
        <end position="495"/>
    </location>
</feature>
<keyword evidence="9" id="KW-1185">Reference proteome</keyword>
<dbReference type="PANTHER" id="PTHR45700">
    <property type="entry name" value="UBIQUITIN-PROTEIN LIGASE E3C"/>
    <property type="match status" value="1"/>
</dbReference>
<dbReference type="GO" id="GO:0061630">
    <property type="term" value="F:ubiquitin protein ligase activity"/>
    <property type="evidence" value="ECO:0007669"/>
    <property type="project" value="UniProtKB-EC"/>
</dbReference>
<feature type="region of interest" description="Disordered" evidence="6">
    <location>
        <begin position="1"/>
        <end position="35"/>
    </location>
</feature>
<keyword evidence="8" id="KW-0012">Acyltransferase</keyword>
<dbReference type="SUPFAM" id="SSF56204">
    <property type="entry name" value="Hect, E3 ligase catalytic domain"/>
    <property type="match status" value="1"/>
</dbReference>
<evidence type="ECO:0000256" key="5">
    <source>
        <dbReference type="PROSITE-ProRule" id="PRU00104"/>
    </source>
</evidence>
<evidence type="ECO:0000313" key="8">
    <source>
        <dbReference type="EMBL" id="KAK5201671.1"/>
    </source>
</evidence>
<dbReference type="Pfam" id="PF00632">
    <property type="entry name" value="HECT"/>
    <property type="match status" value="1"/>
</dbReference>
<proteinExistence type="predicted"/>
<dbReference type="InterPro" id="IPR044611">
    <property type="entry name" value="E3A/B/C-like"/>
</dbReference>
<accession>A0ABR0LS06</accession>
<dbReference type="EMBL" id="JAVRRA010016531">
    <property type="protein sequence ID" value="KAK5201671.1"/>
    <property type="molecule type" value="Genomic_DNA"/>
</dbReference>
<dbReference type="GO" id="GO:0016874">
    <property type="term" value="F:ligase activity"/>
    <property type="evidence" value="ECO:0007669"/>
    <property type="project" value="UniProtKB-KW"/>
</dbReference>
<feature type="region of interest" description="Disordered" evidence="6">
    <location>
        <begin position="1018"/>
        <end position="1041"/>
    </location>
</feature>
<feature type="compositionally biased region" description="Polar residues" evidence="6">
    <location>
        <begin position="1"/>
        <end position="21"/>
    </location>
</feature>
<evidence type="ECO:0000256" key="2">
    <source>
        <dbReference type="ARBA" id="ARBA00012485"/>
    </source>
</evidence>
<evidence type="ECO:0000313" key="9">
    <source>
        <dbReference type="Proteomes" id="UP001357485"/>
    </source>
</evidence>
<dbReference type="PROSITE" id="PS50096">
    <property type="entry name" value="IQ"/>
    <property type="match status" value="1"/>
</dbReference>
<keyword evidence="3 8" id="KW-0808">Transferase</keyword>
<evidence type="ECO:0000256" key="1">
    <source>
        <dbReference type="ARBA" id="ARBA00000885"/>
    </source>
</evidence>
<keyword evidence="8" id="KW-0436">Ligase</keyword>
<comment type="caution">
    <text evidence="8">The sequence shown here is derived from an EMBL/GenBank/DDBJ whole genome shotgun (WGS) entry which is preliminary data.</text>
</comment>
<dbReference type="InterPro" id="IPR035983">
    <property type="entry name" value="Hect_E3_ubiquitin_ligase"/>
</dbReference>
<dbReference type="CDD" id="cd00078">
    <property type="entry name" value="HECTc"/>
    <property type="match status" value="1"/>
</dbReference>
<dbReference type="Proteomes" id="UP001357485">
    <property type="component" value="Unassembled WGS sequence"/>
</dbReference>
<gene>
    <name evidence="8" type="primary">HUL5_1</name>
    <name evidence="8" type="ORF">LTR16_001862</name>
</gene>
<dbReference type="PROSITE" id="PS50237">
    <property type="entry name" value="HECT"/>
    <property type="match status" value="1"/>
</dbReference>
<feature type="active site" description="Glycyl thioester intermediate" evidence="5">
    <location>
        <position position="1189"/>
    </location>
</feature>
<feature type="region of interest" description="Disordered" evidence="6">
    <location>
        <begin position="290"/>
        <end position="312"/>
    </location>
</feature>
<evidence type="ECO:0000256" key="4">
    <source>
        <dbReference type="ARBA" id="ARBA00022786"/>
    </source>
</evidence>
<dbReference type="InterPro" id="IPR000569">
    <property type="entry name" value="HECT_dom"/>
</dbReference>
<organism evidence="8 9">
    <name type="scientific">Cryomyces antarcticus</name>
    <dbReference type="NCBI Taxonomy" id="329879"/>
    <lineage>
        <taxon>Eukaryota</taxon>
        <taxon>Fungi</taxon>
        <taxon>Dikarya</taxon>
        <taxon>Ascomycota</taxon>
        <taxon>Pezizomycotina</taxon>
        <taxon>Dothideomycetes</taxon>
        <taxon>Dothideomycetes incertae sedis</taxon>
        <taxon>Cryomyces</taxon>
    </lineage>
</organism>
<evidence type="ECO:0000256" key="3">
    <source>
        <dbReference type="ARBA" id="ARBA00022679"/>
    </source>
</evidence>
<feature type="domain" description="HECT" evidence="7">
    <location>
        <begin position="840"/>
        <end position="1221"/>
    </location>
</feature>
<dbReference type="Gene3D" id="3.30.2410.10">
    <property type="entry name" value="Hect, E3 ligase catalytic domain"/>
    <property type="match status" value="1"/>
</dbReference>
<protein>
    <recommendedName>
        <fullName evidence="2">HECT-type E3 ubiquitin transferase</fullName>
        <ecNumber evidence="2">2.3.2.26</ecNumber>
    </recommendedName>
</protein>
<name>A0ABR0LS06_9PEZI</name>
<comment type="catalytic activity">
    <reaction evidence="1">
        <text>S-ubiquitinyl-[E2 ubiquitin-conjugating enzyme]-L-cysteine + [acceptor protein]-L-lysine = [E2 ubiquitin-conjugating enzyme]-L-cysteine + N(6)-ubiquitinyl-[acceptor protein]-L-lysine.</text>
        <dbReference type="EC" id="2.3.2.26"/>
    </reaction>
</comment>
<dbReference type="PANTHER" id="PTHR45700:SF2">
    <property type="entry name" value="UBIQUITIN-PROTEIN LIGASE E3C"/>
    <property type="match status" value="1"/>
</dbReference>
<evidence type="ECO:0000259" key="7">
    <source>
        <dbReference type="PROSITE" id="PS50237"/>
    </source>
</evidence>
<reference evidence="8 9" key="1">
    <citation type="submission" date="2023-08" db="EMBL/GenBank/DDBJ databases">
        <title>Black Yeasts Isolated from many extreme environments.</title>
        <authorList>
            <person name="Coleine C."/>
            <person name="Stajich J.E."/>
            <person name="Selbmann L."/>
        </authorList>
    </citation>
    <scope>NUCLEOTIDE SEQUENCE [LARGE SCALE GENOMIC DNA]</scope>
    <source>
        <strain evidence="8 9">CCFEE 536</strain>
    </source>
</reference>
<sequence length="1221" mass="136528">MYQTFSGSSRRPRQVNLSGRNPNPFAAVGQGTGHQQALASAHEERAQRAKQRARLEAAKHIQRVWRGAKCRTQVKEKWREEWDAKEGDGSTENGIPYQNSVECLQQMKLLVQLVGVQYDGDRKRVYTCCNRLMAAYRSGGVGKEEGGPWPMAYLRLERLCLDVLAWLAEHWKHLGKEDIKGSQVLFQALKLLCSLEPHLTASRVSEHYYHTLALFVPIWQSSDILKSPTAFTAALTAPLAAPVPSTPTAYASLATQLLCTYLPRDLLDTASAAVDSQRLGSAVFAVLSSDPSKEPREGQAHTSYGKSQRDPLSNPHRRLALLANVVFVYRFAHSFSDSEAYSSDRDFVGAVGSLLSSVSGLVEAESAHNEFFREQTDSLVDAENVGNLLSGSGEEDAMLFAGYALTLLRVFRRKGDDIRMWLYLGSNSTSSGSRGSAIRYFWNVVQHTTVYQAITKDSRAAIPFLKLQPKQDQSEWRTPSLDGTGPSTTQRPVDSAGNRITKKWEIILVFLELYTFVLKIMGDDEFFAGSENSVTTNQSTSPRTRDNTLPLTEVKDLTTFLKNLGFTMYFDMSLIIGSNVLSEGNDVGSLSKHFGGPSVLAMADENEPSKPDDDNQVSQSVAGITGMSIDYVKGLVTGVLRQIYERDSRRRFLPKEHWLMSPSRLSMEGNFIQAVVMEEESRHQIQEVSDTEGEDNPYDLDGDDDDAHEVWQPPATVRDRFRRRPNGADTERRIRQQRKASRKRYLQAVAPRLEILQNMPFLIPFDTRVQIFREFVHLDMLKRRNGYVDPDLWRQSMMFGSHHGSFGGGDGELNKHHAKIRRKHVFEDAFEQFWGLGEGLKEPIQITFVDEFDIVEAGIDGGGVTKEFLTSVTSQAFEPGPEDLFVENEQHLLYPNPALIDAIKYAYDASTLDGRLVVIETCRRYEFLGRIVGKCLYEGILVDISFAGFFLLKWALTGGSGSAPRETGYRANLNDLKEMDEALYQGLLQLKNYPGDVEADFSLNFTVTDNIPLLSPPVLSGKNTPKSKTITRDLRPPSGADTPVTNANRLLYISAIARHRLQTQPHLQTTAFLKGLASIIQPSWLSMFNQSELQTLLGGTQAPLNIPDLRQHTAYGGVYAIGDDGLEHATVRMFWDVMEALEDVDRRRVLKFVTSTPRAPLLGFASLNPRFSIRDAGADEARFPTTSTCVNLLKLPMYRSKEALRDKLLYAVRSGAGFDLS</sequence>